<dbReference type="AlphaFoldDB" id="A0A849ADW3"/>
<keyword evidence="2 6" id="KW-0813">Transport</keyword>
<dbReference type="GO" id="GO:0055085">
    <property type="term" value="P:transmembrane transport"/>
    <property type="evidence" value="ECO:0007669"/>
    <property type="project" value="InterPro"/>
</dbReference>
<dbReference type="PANTHER" id="PTHR30177:SF33">
    <property type="entry name" value="POSSIBLE OSMOPROTECTANT (GLYCINE BETAINE_CARNITINE_CHOLINE_L-PROLINE) TRANSPORT INTEGRAL MEMBRANE PROTEIN ABC TRANSPORTER PROZ"/>
    <property type="match status" value="1"/>
</dbReference>
<dbReference type="GO" id="GO:0031460">
    <property type="term" value="P:glycine betaine transport"/>
    <property type="evidence" value="ECO:0007669"/>
    <property type="project" value="TreeGrafter"/>
</dbReference>
<evidence type="ECO:0000256" key="1">
    <source>
        <dbReference type="ARBA" id="ARBA00004141"/>
    </source>
</evidence>
<feature type="transmembrane region" description="Helical" evidence="6">
    <location>
        <begin position="92"/>
        <end position="112"/>
    </location>
</feature>
<name>A0A849ADW3_9ACTN</name>
<comment type="similarity">
    <text evidence="6">Belongs to the binding-protein-dependent transport system permease family.</text>
</comment>
<feature type="region of interest" description="Disordered" evidence="7">
    <location>
        <begin position="239"/>
        <end position="276"/>
    </location>
</feature>
<evidence type="ECO:0000313" key="9">
    <source>
        <dbReference type="EMBL" id="NNG36650.1"/>
    </source>
</evidence>
<gene>
    <name evidence="9" type="ORF">HKD39_13210</name>
</gene>
<dbReference type="Pfam" id="PF00528">
    <property type="entry name" value="BPD_transp_1"/>
    <property type="match status" value="1"/>
</dbReference>
<dbReference type="GO" id="GO:0005886">
    <property type="term" value="C:plasma membrane"/>
    <property type="evidence" value="ECO:0007669"/>
    <property type="project" value="UniProtKB-SubCell"/>
</dbReference>
<evidence type="ECO:0000256" key="3">
    <source>
        <dbReference type="ARBA" id="ARBA00022692"/>
    </source>
</evidence>
<feature type="transmembrane region" description="Helical" evidence="6">
    <location>
        <begin position="33"/>
        <end position="52"/>
    </location>
</feature>
<feature type="domain" description="ABC transmembrane type-1" evidence="8">
    <location>
        <begin position="31"/>
        <end position="213"/>
    </location>
</feature>
<dbReference type="PROSITE" id="PS50928">
    <property type="entry name" value="ABC_TM1"/>
    <property type="match status" value="1"/>
</dbReference>
<dbReference type="Proteomes" id="UP000562984">
    <property type="component" value="Unassembled WGS sequence"/>
</dbReference>
<feature type="compositionally biased region" description="Low complexity" evidence="7">
    <location>
        <begin position="240"/>
        <end position="254"/>
    </location>
</feature>
<dbReference type="Gene3D" id="1.10.3720.10">
    <property type="entry name" value="MetI-like"/>
    <property type="match status" value="1"/>
</dbReference>
<evidence type="ECO:0000256" key="4">
    <source>
        <dbReference type="ARBA" id="ARBA00022989"/>
    </source>
</evidence>
<dbReference type="InterPro" id="IPR000515">
    <property type="entry name" value="MetI-like"/>
</dbReference>
<dbReference type="EMBL" id="JABEND010000007">
    <property type="protein sequence ID" value="NNG36650.1"/>
    <property type="molecule type" value="Genomic_DNA"/>
</dbReference>
<evidence type="ECO:0000259" key="8">
    <source>
        <dbReference type="PROSITE" id="PS50928"/>
    </source>
</evidence>
<dbReference type="RefSeq" id="WP_171200337.1">
    <property type="nucleotide sequence ID" value="NZ_JABEND010000007.1"/>
</dbReference>
<evidence type="ECO:0000256" key="7">
    <source>
        <dbReference type="SAM" id="MobiDB-lite"/>
    </source>
</evidence>
<organism evidence="9 10">
    <name type="scientific">Nakamurella aerolata</name>
    <dbReference type="NCBI Taxonomy" id="1656892"/>
    <lineage>
        <taxon>Bacteria</taxon>
        <taxon>Bacillati</taxon>
        <taxon>Actinomycetota</taxon>
        <taxon>Actinomycetes</taxon>
        <taxon>Nakamurellales</taxon>
        <taxon>Nakamurellaceae</taxon>
        <taxon>Nakamurella</taxon>
    </lineage>
</organism>
<dbReference type="SUPFAM" id="SSF161098">
    <property type="entry name" value="MetI-like"/>
    <property type="match status" value="1"/>
</dbReference>
<protein>
    <submittedName>
        <fullName evidence="9">ABC transporter permease</fullName>
    </submittedName>
</protein>
<keyword evidence="5 6" id="KW-0472">Membrane</keyword>
<accession>A0A849ADW3</accession>
<feature type="transmembrane region" description="Helical" evidence="6">
    <location>
        <begin position="160"/>
        <end position="185"/>
    </location>
</feature>
<feature type="compositionally biased region" description="Acidic residues" evidence="7">
    <location>
        <begin position="257"/>
        <end position="267"/>
    </location>
</feature>
<feature type="transmembrane region" description="Helical" evidence="6">
    <location>
        <begin position="197"/>
        <end position="221"/>
    </location>
</feature>
<sequence length="276" mass="29062">MNVFSGVWDWLTDGAHWTGESGIPTRVLEHLEYTALTLLAAIIIAVPLGAWIGHIGRGAGIVGMLANSLRALPSFGVLILLTVWALDRAWGTGGLLAATVVTLLILAIPPILTNTYAGVRAVDPAVRDAARGMGMSPMTQLLRVELPNALPLIMAGIRSAYLQVVATAVIAPYISLGGLGTYVYYGLSQQDYPQMTAGAVLIALLAIAGDLLLAGIARLIVSPGLQIPRRRAWYRRRPNVSPAAATTAAVEPASTDLDSEPNDPDTAGDDRRAAAR</sequence>
<proteinExistence type="inferred from homology"/>
<dbReference type="InterPro" id="IPR051204">
    <property type="entry name" value="ABC_transp_perm/SBD"/>
</dbReference>
<reference evidence="9 10" key="1">
    <citation type="submission" date="2020-05" db="EMBL/GenBank/DDBJ databases">
        <title>Nakamurella sp. DB0629 isolated from air conditioner.</title>
        <authorList>
            <person name="Kim D.H."/>
            <person name="Kim D.-U."/>
        </authorList>
    </citation>
    <scope>NUCLEOTIDE SEQUENCE [LARGE SCALE GENOMIC DNA]</scope>
    <source>
        <strain evidence="9 10">DB0629</strain>
    </source>
</reference>
<dbReference type="CDD" id="cd06261">
    <property type="entry name" value="TM_PBP2"/>
    <property type="match status" value="1"/>
</dbReference>
<evidence type="ECO:0000256" key="5">
    <source>
        <dbReference type="ARBA" id="ARBA00023136"/>
    </source>
</evidence>
<feature type="transmembrane region" description="Helical" evidence="6">
    <location>
        <begin position="64"/>
        <end position="86"/>
    </location>
</feature>
<comment type="subcellular location">
    <subcellularLocation>
        <location evidence="6">Cell membrane</location>
        <topology evidence="6">Multi-pass membrane protein</topology>
    </subcellularLocation>
    <subcellularLocation>
        <location evidence="1">Membrane</location>
        <topology evidence="1">Multi-pass membrane protein</topology>
    </subcellularLocation>
</comment>
<dbReference type="PANTHER" id="PTHR30177">
    <property type="entry name" value="GLYCINE BETAINE/L-PROLINE TRANSPORT SYSTEM PERMEASE PROTEIN PROW"/>
    <property type="match status" value="1"/>
</dbReference>
<keyword evidence="3 6" id="KW-0812">Transmembrane</keyword>
<keyword evidence="10" id="KW-1185">Reference proteome</keyword>
<evidence type="ECO:0000313" key="10">
    <source>
        <dbReference type="Proteomes" id="UP000562984"/>
    </source>
</evidence>
<comment type="caution">
    <text evidence="9">The sequence shown here is derived from an EMBL/GenBank/DDBJ whole genome shotgun (WGS) entry which is preliminary data.</text>
</comment>
<dbReference type="InterPro" id="IPR035906">
    <property type="entry name" value="MetI-like_sf"/>
</dbReference>
<evidence type="ECO:0000256" key="6">
    <source>
        <dbReference type="RuleBase" id="RU363032"/>
    </source>
</evidence>
<keyword evidence="4 6" id="KW-1133">Transmembrane helix</keyword>
<evidence type="ECO:0000256" key="2">
    <source>
        <dbReference type="ARBA" id="ARBA00022448"/>
    </source>
</evidence>